<proteinExistence type="predicted"/>
<reference evidence="2" key="1">
    <citation type="submission" date="2018-05" db="EMBL/GenBank/DDBJ databases">
        <authorList>
            <person name="Lanie J.A."/>
            <person name="Ng W.-L."/>
            <person name="Kazmierczak K.M."/>
            <person name="Andrzejewski T.M."/>
            <person name="Davidsen T.M."/>
            <person name="Wayne K.J."/>
            <person name="Tettelin H."/>
            <person name="Glass J.I."/>
            <person name="Rusch D."/>
            <person name="Podicherti R."/>
            <person name="Tsui H.-C.T."/>
            <person name="Winkler M.E."/>
        </authorList>
    </citation>
    <scope>NUCLEOTIDE SEQUENCE</scope>
</reference>
<organism evidence="2">
    <name type="scientific">marine metagenome</name>
    <dbReference type="NCBI Taxonomy" id="408172"/>
    <lineage>
        <taxon>unclassified sequences</taxon>
        <taxon>metagenomes</taxon>
        <taxon>ecological metagenomes</taxon>
    </lineage>
</organism>
<protein>
    <submittedName>
        <fullName evidence="2">Uncharacterized protein</fullName>
    </submittedName>
</protein>
<gene>
    <name evidence="2" type="ORF">METZ01_LOCUS364492</name>
</gene>
<dbReference type="EMBL" id="UINC01130519">
    <property type="protein sequence ID" value="SVD11638.1"/>
    <property type="molecule type" value="Genomic_DNA"/>
</dbReference>
<evidence type="ECO:0000313" key="2">
    <source>
        <dbReference type="EMBL" id="SVD11638.1"/>
    </source>
</evidence>
<feature type="transmembrane region" description="Helical" evidence="1">
    <location>
        <begin position="21"/>
        <end position="42"/>
    </location>
</feature>
<dbReference type="AlphaFoldDB" id="A0A382SR33"/>
<keyword evidence="1" id="KW-0472">Membrane</keyword>
<sequence>MEKKRNKIEQWLDRHNHLMELIRTMVATIVLILQVIILRKLFIQ</sequence>
<accession>A0A382SR33</accession>
<name>A0A382SR33_9ZZZZ</name>
<keyword evidence="1" id="KW-0812">Transmembrane</keyword>
<evidence type="ECO:0000256" key="1">
    <source>
        <dbReference type="SAM" id="Phobius"/>
    </source>
</evidence>
<keyword evidence="1" id="KW-1133">Transmembrane helix</keyword>